<dbReference type="OrthoDB" id="1954110at2"/>
<dbReference type="AlphaFoldDB" id="A0A1M5AQM4"/>
<accession>A0A1M5AQM4</accession>
<organism evidence="1 2">
    <name type="scientific">Caldanaerobius fijiensis DSM 17918</name>
    <dbReference type="NCBI Taxonomy" id="1121256"/>
    <lineage>
        <taxon>Bacteria</taxon>
        <taxon>Bacillati</taxon>
        <taxon>Bacillota</taxon>
        <taxon>Clostridia</taxon>
        <taxon>Thermoanaerobacterales</taxon>
        <taxon>Thermoanaerobacteraceae</taxon>
        <taxon>Caldanaerobius</taxon>
    </lineage>
</organism>
<dbReference type="InterPro" id="IPR005370">
    <property type="entry name" value="UPF0180"/>
</dbReference>
<evidence type="ECO:0000313" key="2">
    <source>
        <dbReference type="Proteomes" id="UP000184088"/>
    </source>
</evidence>
<dbReference type="STRING" id="1121256.SAMN02746089_01697"/>
<dbReference type="Pfam" id="PF03698">
    <property type="entry name" value="UPF0180"/>
    <property type="match status" value="1"/>
</dbReference>
<proteinExistence type="predicted"/>
<reference evidence="1 2" key="1">
    <citation type="submission" date="2016-11" db="EMBL/GenBank/DDBJ databases">
        <authorList>
            <person name="Jaros S."/>
            <person name="Januszkiewicz K."/>
            <person name="Wedrychowicz H."/>
        </authorList>
    </citation>
    <scope>NUCLEOTIDE SEQUENCE [LARGE SCALE GENOMIC DNA]</scope>
    <source>
        <strain evidence="1 2">DSM 17918</strain>
    </source>
</reference>
<dbReference type="Proteomes" id="UP000184088">
    <property type="component" value="Unassembled WGS sequence"/>
</dbReference>
<dbReference type="RefSeq" id="WP_073343983.1">
    <property type="nucleotide sequence ID" value="NZ_FQVH01000018.1"/>
</dbReference>
<protein>
    <submittedName>
        <fullName evidence="1">Uncharacterized protein family (UPF0180)</fullName>
    </submittedName>
</protein>
<name>A0A1M5AQM4_9THEO</name>
<sequence length="81" mass="9169">MLIAIDRGMEDLKTLLESQGYQVIYIDEGLMCDAYIYSNAFGQQLKYIKPGKNGTLLISGSMEYDNILNALKTRLITPLFE</sequence>
<dbReference type="EMBL" id="FQVH01000018">
    <property type="protein sequence ID" value="SHF32466.1"/>
    <property type="molecule type" value="Genomic_DNA"/>
</dbReference>
<keyword evidence="2" id="KW-1185">Reference proteome</keyword>
<evidence type="ECO:0000313" key="1">
    <source>
        <dbReference type="EMBL" id="SHF32466.1"/>
    </source>
</evidence>
<gene>
    <name evidence="1" type="ORF">SAMN02746089_01697</name>
</gene>